<dbReference type="Gene3D" id="1.50.10.20">
    <property type="match status" value="1"/>
</dbReference>
<dbReference type="SMART" id="SM01260">
    <property type="entry name" value="LANC_like"/>
    <property type="match status" value="1"/>
</dbReference>
<proteinExistence type="predicted"/>
<dbReference type="InterPro" id="IPR007822">
    <property type="entry name" value="LANC-like"/>
</dbReference>
<dbReference type="Pfam" id="PF05147">
    <property type="entry name" value="LANC_like"/>
    <property type="match status" value="1"/>
</dbReference>
<gene>
    <name evidence="1" type="ORF">E7V67_017110</name>
</gene>
<dbReference type="PRINTS" id="PR01950">
    <property type="entry name" value="LANCSUPER"/>
</dbReference>
<protein>
    <submittedName>
        <fullName evidence="1">Lanthionine synthetase LanC family protein</fullName>
    </submittedName>
</protein>
<dbReference type="EMBL" id="CP136508">
    <property type="protein sequence ID" value="WUR11431.1"/>
    <property type="molecule type" value="Genomic_DNA"/>
</dbReference>
<accession>A0ABZ1UH62</accession>
<evidence type="ECO:0000313" key="1">
    <source>
        <dbReference type="EMBL" id="WUR11431.1"/>
    </source>
</evidence>
<dbReference type="PRINTS" id="PR01955">
    <property type="entry name" value="LANCFRANKIA"/>
</dbReference>
<name>A0ABZ1UH62_9BURK</name>
<reference evidence="1 2" key="1">
    <citation type="journal article" date="2019" name="Int. J. Syst. Evol. Microbiol.">
        <title>The Draft Whole-Genome Sequence of the Antibiotic Producer Empedobacter haloabium ATCC 31962 Provides Indications for Its Taxonomic Reclassification.</title>
        <authorList>
            <person name="Miess H."/>
            <person name="Arlt P."/>
            <person name="Apel A.K."/>
            <person name="Weber T."/>
            <person name="Nieselt K."/>
            <person name="Hanssen F."/>
            <person name="Czemmel S."/>
            <person name="Nahnsen S."/>
            <person name="Gross H."/>
        </authorList>
    </citation>
    <scope>NUCLEOTIDE SEQUENCE [LARGE SCALE GENOMIC DNA]</scope>
    <source>
        <strain evidence="1 2">ATCC 31962</strain>
    </source>
</reference>
<dbReference type="SUPFAM" id="SSF158745">
    <property type="entry name" value="LanC-like"/>
    <property type="match status" value="1"/>
</dbReference>
<sequence length="381" mass="39873">MSPADLNTEEAQHDAMLARPEEISLANGAAGTLLLQAHLYGLAPTAARRARIAETIEVLVAAVQSRDLPVTLWTGLVGILYAFEYAHAVDPALLPSPVAAFVADIDELLAGYVARRDASLGFDLITGLAGIGTYALMRSDGGAARELYRTVESVLAEQSESAAAGRVWRTAGRFLGPLAPAESRKHGHVDLGVAHGLPGVVLLLAGALRHGLATGDTTRYLREGAAALVALRGEPVDGACYPYYSSQRGGSRLAWCYGDLSVGFALHAAGAALSDPALGETAHVLVAERLAQPDESFGLADHALCHGHAGVLHLVGKMARERAEPVYLRRMAAWRAAIADGAQPLAGHTGLLEGSGGVLLALQDGVARGRHHWDVCLCMGF</sequence>
<dbReference type="Proteomes" id="UP000321323">
    <property type="component" value="Chromosome"/>
</dbReference>
<organism evidence="1 2">
    <name type="scientific">[Empedobacter] haloabium</name>
    <dbReference type="NCBI Taxonomy" id="592317"/>
    <lineage>
        <taxon>Bacteria</taxon>
        <taxon>Pseudomonadati</taxon>
        <taxon>Pseudomonadota</taxon>
        <taxon>Betaproteobacteria</taxon>
        <taxon>Burkholderiales</taxon>
        <taxon>Oxalobacteraceae</taxon>
        <taxon>Telluria group</taxon>
        <taxon>Telluria group incertae sedis</taxon>
    </lineage>
</organism>
<evidence type="ECO:0000313" key="2">
    <source>
        <dbReference type="Proteomes" id="UP000321323"/>
    </source>
</evidence>
<keyword evidence="2" id="KW-1185">Reference proteome</keyword>